<evidence type="ECO:0000259" key="5">
    <source>
        <dbReference type="PROSITE" id="PS50977"/>
    </source>
</evidence>
<dbReference type="PANTHER" id="PTHR30055:SF226">
    <property type="entry name" value="HTH-TYPE TRANSCRIPTIONAL REGULATOR PKSA"/>
    <property type="match status" value="1"/>
</dbReference>
<keyword evidence="1" id="KW-0805">Transcription regulation</keyword>
<dbReference type="SUPFAM" id="SSF46689">
    <property type="entry name" value="Homeodomain-like"/>
    <property type="match status" value="1"/>
</dbReference>
<keyword evidence="3" id="KW-0804">Transcription</keyword>
<proteinExistence type="predicted"/>
<evidence type="ECO:0000313" key="6">
    <source>
        <dbReference type="EMBL" id="PSB32490.1"/>
    </source>
</evidence>
<evidence type="ECO:0000313" key="7">
    <source>
        <dbReference type="Proteomes" id="UP000239576"/>
    </source>
</evidence>
<sequence>MGASTREIARVAEVNEVTLFRYFQSKEQLLGAVAQHITALKLEAISHQAEWTQDLQVDLLHYAQLHDQMLEENEALIRMFIGEAQRHPDEAIQVFQQAFLPLREKLIAYLRSGIERGTVRPDADLPMVVDQFTGMLLAGMLRRHVALAVRGYSRDRYIAGCVETFVRGIGTPTEPLQRAPTGACLNLPQSNLGNEANSL</sequence>
<feature type="DNA-binding region" description="H-T-H motif" evidence="4">
    <location>
        <begin position="4"/>
        <end position="23"/>
    </location>
</feature>
<keyword evidence="7" id="KW-1185">Reference proteome</keyword>
<dbReference type="Gene3D" id="1.10.10.60">
    <property type="entry name" value="Homeodomain-like"/>
    <property type="match status" value="1"/>
</dbReference>
<dbReference type="PROSITE" id="PS50977">
    <property type="entry name" value="HTH_TETR_2"/>
    <property type="match status" value="1"/>
</dbReference>
<dbReference type="AlphaFoldDB" id="A0A2T1EIA0"/>
<dbReference type="Pfam" id="PF00440">
    <property type="entry name" value="TetR_N"/>
    <property type="match status" value="1"/>
</dbReference>
<dbReference type="PANTHER" id="PTHR30055">
    <property type="entry name" value="HTH-TYPE TRANSCRIPTIONAL REGULATOR RUTR"/>
    <property type="match status" value="1"/>
</dbReference>
<evidence type="ECO:0000256" key="3">
    <source>
        <dbReference type="ARBA" id="ARBA00023163"/>
    </source>
</evidence>
<evidence type="ECO:0000256" key="2">
    <source>
        <dbReference type="ARBA" id="ARBA00023125"/>
    </source>
</evidence>
<dbReference type="SUPFAM" id="SSF48498">
    <property type="entry name" value="Tetracyclin repressor-like, C-terminal domain"/>
    <property type="match status" value="1"/>
</dbReference>
<dbReference type="InterPro" id="IPR011075">
    <property type="entry name" value="TetR_C"/>
</dbReference>
<comment type="caution">
    <text evidence="6">The sequence shown here is derived from an EMBL/GenBank/DDBJ whole genome shotgun (WGS) entry which is preliminary data.</text>
</comment>
<accession>A0A2T1EIA0</accession>
<organism evidence="6 7">
    <name type="scientific">Stenomitos frigidus ULC18</name>
    <dbReference type="NCBI Taxonomy" id="2107698"/>
    <lineage>
        <taxon>Bacteria</taxon>
        <taxon>Bacillati</taxon>
        <taxon>Cyanobacteriota</taxon>
        <taxon>Cyanophyceae</taxon>
        <taxon>Leptolyngbyales</taxon>
        <taxon>Leptolyngbyaceae</taxon>
        <taxon>Stenomitos</taxon>
    </lineage>
</organism>
<feature type="domain" description="HTH tetR-type" evidence="5">
    <location>
        <begin position="1"/>
        <end position="41"/>
    </location>
</feature>
<protein>
    <submittedName>
        <fullName evidence="6">TetR/AcrR family transcriptional regulator</fullName>
    </submittedName>
</protein>
<dbReference type="InterPro" id="IPR009057">
    <property type="entry name" value="Homeodomain-like_sf"/>
</dbReference>
<dbReference type="InterPro" id="IPR036271">
    <property type="entry name" value="Tet_transcr_reg_TetR-rel_C_sf"/>
</dbReference>
<evidence type="ECO:0000256" key="4">
    <source>
        <dbReference type="PROSITE-ProRule" id="PRU00335"/>
    </source>
</evidence>
<reference evidence="7" key="1">
    <citation type="submission" date="2018-02" db="EMBL/GenBank/DDBJ databases">
        <authorList>
            <person name="Moore K."/>
            <person name="Momper L."/>
        </authorList>
    </citation>
    <scope>NUCLEOTIDE SEQUENCE [LARGE SCALE GENOMIC DNA]</scope>
    <source>
        <strain evidence="7">ULC18</strain>
    </source>
</reference>
<dbReference type="InterPro" id="IPR050109">
    <property type="entry name" value="HTH-type_TetR-like_transc_reg"/>
</dbReference>
<dbReference type="GO" id="GO:0000976">
    <property type="term" value="F:transcription cis-regulatory region binding"/>
    <property type="evidence" value="ECO:0007669"/>
    <property type="project" value="TreeGrafter"/>
</dbReference>
<dbReference type="EMBL" id="PVWK01000027">
    <property type="protein sequence ID" value="PSB32490.1"/>
    <property type="molecule type" value="Genomic_DNA"/>
</dbReference>
<evidence type="ECO:0000256" key="1">
    <source>
        <dbReference type="ARBA" id="ARBA00023015"/>
    </source>
</evidence>
<dbReference type="GO" id="GO:0003700">
    <property type="term" value="F:DNA-binding transcription factor activity"/>
    <property type="evidence" value="ECO:0007669"/>
    <property type="project" value="TreeGrafter"/>
</dbReference>
<reference evidence="6 7" key="2">
    <citation type="submission" date="2018-03" db="EMBL/GenBank/DDBJ databases">
        <title>The ancient ancestry and fast evolution of plastids.</title>
        <authorList>
            <person name="Moore K.R."/>
            <person name="Magnabosco C."/>
            <person name="Momper L."/>
            <person name="Gold D.A."/>
            <person name="Bosak T."/>
            <person name="Fournier G.P."/>
        </authorList>
    </citation>
    <scope>NUCLEOTIDE SEQUENCE [LARGE SCALE GENOMIC DNA]</scope>
    <source>
        <strain evidence="6 7">ULC18</strain>
    </source>
</reference>
<dbReference type="InterPro" id="IPR001647">
    <property type="entry name" value="HTH_TetR"/>
</dbReference>
<name>A0A2T1EIA0_9CYAN</name>
<dbReference type="Proteomes" id="UP000239576">
    <property type="component" value="Unassembled WGS sequence"/>
</dbReference>
<dbReference type="OrthoDB" id="277085at2"/>
<gene>
    <name evidence="6" type="ORF">C7B82_05685</name>
</gene>
<keyword evidence="2 4" id="KW-0238">DNA-binding</keyword>
<dbReference type="Pfam" id="PF16859">
    <property type="entry name" value="TetR_C_11"/>
    <property type="match status" value="1"/>
</dbReference>
<dbReference type="Gene3D" id="1.10.357.10">
    <property type="entry name" value="Tetracycline Repressor, domain 2"/>
    <property type="match status" value="1"/>
</dbReference>